<dbReference type="CDD" id="cd02603">
    <property type="entry name" value="HAD_sEH-N_like"/>
    <property type="match status" value="1"/>
</dbReference>
<dbReference type="PRINTS" id="PR00413">
    <property type="entry name" value="HADHALOGNASE"/>
</dbReference>
<dbReference type="InterPro" id="IPR023198">
    <property type="entry name" value="PGP-like_dom2"/>
</dbReference>
<evidence type="ECO:0000313" key="2">
    <source>
        <dbReference type="Proteomes" id="UP000186141"/>
    </source>
</evidence>
<dbReference type="InterPro" id="IPR036412">
    <property type="entry name" value="HAD-like_sf"/>
</dbReference>
<proteinExistence type="predicted"/>
<accession>A0A1N7PF19</accession>
<dbReference type="InterPro" id="IPR006439">
    <property type="entry name" value="HAD-SF_hydro_IA"/>
</dbReference>
<dbReference type="EMBL" id="FTOT01000005">
    <property type="protein sequence ID" value="SIT09181.1"/>
    <property type="molecule type" value="Genomic_DNA"/>
</dbReference>
<dbReference type="PANTHER" id="PTHR43611:SF3">
    <property type="entry name" value="FLAVIN MONONUCLEOTIDE HYDROLASE 1, CHLOROPLATIC"/>
    <property type="match status" value="1"/>
</dbReference>
<dbReference type="Pfam" id="PF00702">
    <property type="entry name" value="Hydrolase"/>
    <property type="match status" value="1"/>
</dbReference>
<evidence type="ECO:0000313" key="1">
    <source>
        <dbReference type="EMBL" id="SIT09181.1"/>
    </source>
</evidence>
<protein>
    <submittedName>
        <fullName evidence="1">2-haloacid dehalogenase</fullName>
    </submittedName>
</protein>
<dbReference type="SUPFAM" id="SSF56784">
    <property type="entry name" value="HAD-like"/>
    <property type="match status" value="1"/>
</dbReference>
<reference evidence="1 2" key="1">
    <citation type="submission" date="2017-01" db="EMBL/GenBank/DDBJ databases">
        <authorList>
            <person name="Mah S.A."/>
            <person name="Swanson W.J."/>
            <person name="Moy G.W."/>
            <person name="Vacquier V.D."/>
        </authorList>
    </citation>
    <scope>NUCLEOTIDE SEQUENCE [LARGE SCALE GENOMIC DNA]</scope>
    <source>
        <strain evidence="1 2">DSM 26375</strain>
    </source>
</reference>
<dbReference type="Gene3D" id="1.10.150.240">
    <property type="entry name" value="Putative phosphatase, domain 2"/>
    <property type="match status" value="1"/>
</dbReference>
<name>A0A1N7PF19_9RHOB</name>
<dbReference type="InterPro" id="IPR023214">
    <property type="entry name" value="HAD_sf"/>
</dbReference>
<sequence>MKPDVMVFDIGRVLIGWDPEGFFDCQIGRTARERLFAEVDLHGMNLRIDEGHGFATPVAELAARHPEWAAEIRLWHDRWSDMVPGAIPRSVALMRALKRRGVPVLALTNFGRETLVIAQARFAFLNEFDRMFVSAELGLLKPDPAIYAALETGSGYAPERLFFTDDRPENCAAAAARGWHTHLFEEPEGLEAALLAHGLLTEESLP</sequence>
<dbReference type="AlphaFoldDB" id="A0A1N7PF19"/>
<gene>
    <name evidence="1" type="ORF">SAMN05421774_105203</name>
</gene>
<dbReference type="NCBIfam" id="TIGR01509">
    <property type="entry name" value="HAD-SF-IA-v3"/>
    <property type="match status" value="1"/>
</dbReference>
<organism evidence="1 2">
    <name type="scientific">Gemmobacter megaterium</name>
    <dbReference type="NCBI Taxonomy" id="1086013"/>
    <lineage>
        <taxon>Bacteria</taxon>
        <taxon>Pseudomonadati</taxon>
        <taxon>Pseudomonadota</taxon>
        <taxon>Alphaproteobacteria</taxon>
        <taxon>Rhodobacterales</taxon>
        <taxon>Paracoccaceae</taxon>
        <taxon>Gemmobacter</taxon>
    </lineage>
</organism>
<dbReference type="PANTHER" id="PTHR43611">
    <property type="entry name" value="ALPHA-D-GLUCOSE 1-PHOSPHATE PHOSPHATASE"/>
    <property type="match status" value="1"/>
</dbReference>
<dbReference type="Gene3D" id="3.40.50.1000">
    <property type="entry name" value="HAD superfamily/HAD-like"/>
    <property type="match status" value="1"/>
</dbReference>
<dbReference type="STRING" id="1086013.SAMN05421774_105203"/>
<dbReference type="Proteomes" id="UP000186141">
    <property type="component" value="Unassembled WGS sequence"/>
</dbReference>
<keyword evidence="2" id="KW-1185">Reference proteome</keyword>